<dbReference type="EMBL" id="WWEO01000038">
    <property type="protein sequence ID" value="NCD68587.1"/>
    <property type="molecule type" value="Genomic_DNA"/>
</dbReference>
<evidence type="ECO:0000259" key="1">
    <source>
        <dbReference type="Pfam" id="PF16344"/>
    </source>
</evidence>
<dbReference type="Gene3D" id="3.55.50.30">
    <property type="match status" value="1"/>
</dbReference>
<organism evidence="2 3">
    <name type="scientific">Mucilaginibacter agri</name>
    <dbReference type="NCBI Taxonomy" id="2695265"/>
    <lineage>
        <taxon>Bacteria</taxon>
        <taxon>Pseudomonadati</taxon>
        <taxon>Bacteroidota</taxon>
        <taxon>Sphingobacteriia</taxon>
        <taxon>Sphingobacteriales</taxon>
        <taxon>Sphingobacteriaceae</taxon>
        <taxon>Mucilaginibacter</taxon>
    </lineage>
</organism>
<reference evidence="2" key="2">
    <citation type="submission" date="2020-10" db="EMBL/GenBank/DDBJ databases">
        <title>Mucilaginibacter sp. nov., isolated from soil.</title>
        <authorList>
            <person name="Jeon C.O."/>
        </authorList>
    </citation>
    <scope>NUCLEOTIDE SEQUENCE</scope>
    <source>
        <strain evidence="2">R11</strain>
    </source>
</reference>
<gene>
    <name evidence="2" type="ORF">GSY63_04380</name>
</gene>
<evidence type="ECO:0000313" key="2">
    <source>
        <dbReference type="EMBL" id="NCD68587.1"/>
    </source>
</evidence>
<dbReference type="InterPro" id="IPR032508">
    <property type="entry name" value="FecR_C"/>
</dbReference>
<comment type="caution">
    <text evidence="2">The sequence shown here is derived from an EMBL/GenBank/DDBJ whole genome shotgun (WGS) entry which is preliminary data.</text>
</comment>
<feature type="domain" description="Protein FecR C-terminal" evidence="1">
    <location>
        <begin position="1"/>
        <end position="56"/>
    </location>
</feature>
<dbReference type="Proteomes" id="UP000638732">
    <property type="component" value="Unassembled WGS sequence"/>
</dbReference>
<reference evidence="2" key="1">
    <citation type="submission" date="2020-01" db="EMBL/GenBank/DDBJ databases">
        <authorList>
            <person name="Seo Y.L."/>
        </authorList>
    </citation>
    <scope>NUCLEOTIDE SEQUENCE</scope>
    <source>
        <strain evidence="2">R11</strain>
    </source>
</reference>
<accession>A0A966DST8</accession>
<keyword evidence="3" id="KW-1185">Reference proteome</keyword>
<dbReference type="AlphaFoldDB" id="A0A966DST8"/>
<proteinExistence type="predicted"/>
<sequence length="59" mass="6932">MRKLSRWYDVDVRYSDTVSTEGIYGRVSRNKNISQVIKALEATKTVHFRLEGRRVSVMK</sequence>
<dbReference type="Pfam" id="PF16344">
    <property type="entry name" value="FecR_C"/>
    <property type="match status" value="1"/>
</dbReference>
<name>A0A966DST8_9SPHI</name>
<protein>
    <submittedName>
        <fullName evidence="2">DUF4974 domain-containing protein</fullName>
    </submittedName>
</protein>
<evidence type="ECO:0000313" key="3">
    <source>
        <dbReference type="Proteomes" id="UP000638732"/>
    </source>
</evidence>
<dbReference type="RefSeq" id="WP_166584610.1">
    <property type="nucleotide sequence ID" value="NZ_WWEO01000038.1"/>
</dbReference>